<protein>
    <submittedName>
        <fullName evidence="1">RelE-like toxin of type II toxin-antitoxin system HigB</fullName>
    </submittedName>
</protein>
<dbReference type="InterPro" id="IPR035093">
    <property type="entry name" value="RelE/ParE_toxin_dom_sf"/>
</dbReference>
<name>A0A8S5SZE4_9CAUD</name>
<sequence>MRWWNCLIITYSSKKVEKCFSDASLLKRKVDPSWVQTIARQLKAFAAADNFGDFLKLGLWHPELLHGDDHPFWSLRITPNVRLIFTPSESGESVTIREIKVEGVCDYHGGKKNWYIP</sequence>
<accession>A0A8S5SZE4</accession>
<evidence type="ECO:0000313" key="1">
    <source>
        <dbReference type="EMBL" id="DAF56256.1"/>
    </source>
</evidence>
<dbReference type="SUPFAM" id="SSF143011">
    <property type="entry name" value="RelE-like"/>
    <property type="match status" value="1"/>
</dbReference>
<reference evidence="1" key="1">
    <citation type="journal article" date="2021" name="Proc. Natl. Acad. Sci. U.S.A.">
        <title>A Catalog of Tens of Thousands of Viruses from Human Metagenomes Reveals Hidden Associations with Chronic Diseases.</title>
        <authorList>
            <person name="Tisza M.J."/>
            <person name="Buck C.B."/>
        </authorList>
    </citation>
    <scope>NUCLEOTIDE SEQUENCE</scope>
    <source>
        <strain evidence="1">CtPyh10</strain>
    </source>
</reference>
<dbReference type="Gene3D" id="3.30.2310.20">
    <property type="entry name" value="RelE-like"/>
    <property type="match status" value="1"/>
</dbReference>
<proteinExistence type="predicted"/>
<organism evidence="1">
    <name type="scientific">Siphoviridae sp. ctPyh10</name>
    <dbReference type="NCBI Taxonomy" id="2827865"/>
    <lineage>
        <taxon>Viruses</taxon>
        <taxon>Duplodnaviria</taxon>
        <taxon>Heunggongvirae</taxon>
        <taxon>Uroviricota</taxon>
        <taxon>Caudoviricetes</taxon>
    </lineage>
</organism>
<dbReference type="EMBL" id="BK032711">
    <property type="protein sequence ID" value="DAF56256.1"/>
    <property type="molecule type" value="Genomic_DNA"/>
</dbReference>